<reference evidence="1 2" key="1">
    <citation type="submission" date="2023-02" db="EMBL/GenBank/DDBJ databases">
        <title>LHISI_Scaffold_Assembly.</title>
        <authorList>
            <person name="Stuart O.P."/>
            <person name="Cleave R."/>
            <person name="Magrath M.J.L."/>
            <person name="Mikheyev A.S."/>
        </authorList>
    </citation>
    <scope>NUCLEOTIDE SEQUENCE [LARGE SCALE GENOMIC DNA]</scope>
    <source>
        <strain evidence="1">Daus_M_001</strain>
        <tissue evidence="1">Leg muscle</tissue>
    </source>
</reference>
<dbReference type="SUPFAM" id="SSF53098">
    <property type="entry name" value="Ribonuclease H-like"/>
    <property type="match status" value="1"/>
</dbReference>
<proteinExistence type="predicted"/>
<dbReference type="Proteomes" id="UP001159363">
    <property type="component" value="Chromosome 1"/>
</dbReference>
<gene>
    <name evidence="1" type="ORF">PR048_002675</name>
</gene>
<evidence type="ECO:0008006" key="3">
    <source>
        <dbReference type="Google" id="ProtNLM"/>
    </source>
</evidence>
<dbReference type="PANTHER" id="PTHR45913:SF21">
    <property type="entry name" value="DUF4371 DOMAIN-CONTAINING PROTEIN"/>
    <property type="match status" value="1"/>
</dbReference>
<feature type="non-terminal residue" evidence="1">
    <location>
        <position position="173"/>
    </location>
</feature>
<organism evidence="1 2">
    <name type="scientific">Dryococelus australis</name>
    <dbReference type="NCBI Taxonomy" id="614101"/>
    <lineage>
        <taxon>Eukaryota</taxon>
        <taxon>Metazoa</taxon>
        <taxon>Ecdysozoa</taxon>
        <taxon>Arthropoda</taxon>
        <taxon>Hexapoda</taxon>
        <taxon>Insecta</taxon>
        <taxon>Pterygota</taxon>
        <taxon>Neoptera</taxon>
        <taxon>Polyneoptera</taxon>
        <taxon>Phasmatodea</taxon>
        <taxon>Verophasmatodea</taxon>
        <taxon>Anareolatae</taxon>
        <taxon>Phasmatidae</taxon>
        <taxon>Eurycanthinae</taxon>
        <taxon>Dryococelus</taxon>
    </lineage>
</organism>
<accession>A0ABQ9IKZ5</accession>
<keyword evidence="2" id="KW-1185">Reference proteome</keyword>
<comment type="caution">
    <text evidence="1">The sequence shown here is derived from an EMBL/GenBank/DDBJ whole genome shotgun (WGS) entry which is preliminary data.</text>
</comment>
<dbReference type="PANTHER" id="PTHR45913">
    <property type="entry name" value="EPM2A-INTERACTING PROTEIN 1"/>
    <property type="match status" value="1"/>
</dbReference>
<dbReference type="EMBL" id="JARBHB010000001">
    <property type="protein sequence ID" value="KAJ8897329.1"/>
    <property type="molecule type" value="Genomic_DNA"/>
</dbReference>
<protein>
    <recommendedName>
        <fullName evidence="3">HAT C-terminal dimerisation domain-containing protein</fullName>
    </recommendedName>
</protein>
<evidence type="ECO:0000313" key="2">
    <source>
        <dbReference type="Proteomes" id="UP001159363"/>
    </source>
</evidence>
<dbReference type="InterPro" id="IPR012337">
    <property type="entry name" value="RNaseH-like_sf"/>
</dbReference>
<sequence>MAFHFIFSYIHYRTSKYPQFKASREEFEKQFSDFNNMKTILQLFANTMAVMIEDQDPELQMGLCELQSDILLSSKQNLIYGQLWNFVMPDKYPKLHNFVLKVTAMFGSTYICACTFSTTKMLKSKQRNRLSQEALKSNLRIVTTEMEADIVVPSSMSTLPSAPADKKVSTDQK</sequence>
<evidence type="ECO:0000313" key="1">
    <source>
        <dbReference type="EMBL" id="KAJ8897329.1"/>
    </source>
</evidence>
<name>A0ABQ9IKZ5_9NEOP</name>